<dbReference type="InterPro" id="IPR027417">
    <property type="entry name" value="P-loop_NTPase"/>
</dbReference>
<accession>A0A4V5NFD8</accession>
<dbReference type="InterPro" id="IPR020850">
    <property type="entry name" value="GED_dom"/>
</dbReference>
<dbReference type="GO" id="GO:0005525">
    <property type="term" value="F:GTP binding"/>
    <property type="evidence" value="ECO:0007669"/>
    <property type="project" value="InterPro"/>
</dbReference>
<dbReference type="Proteomes" id="UP000309340">
    <property type="component" value="Unassembled WGS sequence"/>
</dbReference>
<dbReference type="PRINTS" id="PR00195">
    <property type="entry name" value="DYNAMIN"/>
</dbReference>
<comment type="caution">
    <text evidence="5">The sequence shown here is derived from an EMBL/GenBank/DDBJ whole genome shotgun (WGS) entry which is preliminary data.</text>
</comment>
<dbReference type="Pfam" id="PF00350">
    <property type="entry name" value="Dynamin_N"/>
    <property type="match status" value="1"/>
</dbReference>
<dbReference type="PANTHER" id="PTHR11566:SF66">
    <property type="entry name" value="INTERFERON-INDUCED GTP-BINDING PROTEIN MX"/>
    <property type="match status" value="1"/>
</dbReference>
<keyword evidence="6" id="KW-1185">Reference proteome</keyword>
<evidence type="ECO:0000313" key="6">
    <source>
        <dbReference type="Proteomes" id="UP000309340"/>
    </source>
</evidence>
<dbReference type="InterPro" id="IPR022812">
    <property type="entry name" value="Dynamin"/>
</dbReference>
<reference evidence="5 6" key="1">
    <citation type="submission" date="2017-03" db="EMBL/GenBank/DDBJ databases">
        <title>Genomes of endolithic fungi from Antarctica.</title>
        <authorList>
            <person name="Coleine C."/>
            <person name="Masonjones S."/>
            <person name="Stajich J.E."/>
        </authorList>
    </citation>
    <scope>NUCLEOTIDE SEQUENCE [LARGE SCALE GENOMIC DNA]</scope>
    <source>
        <strain evidence="5 6">CCFEE 5184</strain>
    </source>
</reference>
<keyword evidence="1" id="KW-0547">Nucleotide-binding</keyword>
<sequence>MSDLKPEPEVVLPTSKPTVHLTESLEDFQSDEQRLVLDTVAQIRKCGLEAVLPLPQIAVCGNQSSGKSSVLEALTEVPFPRNDNLCTRFATEITLRRAAVDSLRLRIIPDESRSAAEKASISGFSETIAHFSELPMIISKAASVMGIHSNTHDAPAVSTTRAFAKDVLSFVIEGPNRPQLTVVDVPGLIQNATKGVSEQDKEMVAEITDFYIKQRRTICLAVIQATDDYANQPILTKVREVDSEGNRTLGIITKPDRLSAGSGTEEAFIALARNEDVFFKLGWHVVKNRKFEESHFSIEERNDSEARFFRTSNFQILPADCCGIESLRVRLSSLLFDHVKRELPNLRQDLDVALAETDAQLGKLGASRASAIECRNYLTSFSLQCLEITKAAVDGHYESAYFQNQPDSTFDIDSPASVRRFRAAIQLVNRNFAEEIRRKGPKYFISTKARPLDAWQSSSSDGVPARLSHEEALKWVSRVLVRSRGKEPVGNYNPLIIGELFWELSSKWEHFAADHVDQVSKICTIFTNTLLEEACPRDVRTRLTELKIKESLQKRRERAIEELRRILEDKRDFPATYNHYYTDNVQKARTQRMQNDLTKSIKAATHHERMPGCTSSHTFASIDVAAAIDHFQGQVDLDMQRYSCEEALDCLLSMYKVRSSSSWKVLGLTSLQEQRKTFVANVTAQVIERHMVRGLDKIFSPLDVNNLSDEDILKVASEPASVRRKRDFLTDRQQKLRSGKEIFRDIMGRIK</sequence>
<dbReference type="GO" id="GO:0016020">
    <property type="term" value="C:membrane"/>
    <property type="evidence" value="ECO:0007669"/>
    <property type="project" value="TreeGrafter"/>
</dbReference>
<feature type="domain" description="Dynamin-type G" evidence="4">
    <location>
        <begin position="51"/>
        <end position="344"/>
    </location>
</feature>
<dbReference type="AlphaFoldDB" id="A0A4V5NFD8"/>
<dbReference type="GO" id="GO:0003924">
    <property type="term" value="F:GTPase activity"/>
    <property type="evidence" value="ECO:0007669"/>
    <property type="project" value="InterPro"/>
</dbReference>
<dbReference type="InterPro" id="IPR001401">
    <property type="entry name" value="Dynamin_GTPase"/>
</dbReference>
<dbReference type="CDD" id="cd08771">
    <property type="entry name" value="DLP_1"/>
    <property type="match status" value="1"/>
</dbReference>
<gene>
    <name evidence="5" type="ORF">B0A55_13340</name>
</gene>
<proteinExistence type="predicted"/>
<dbReference type="InterPro" id="IPR030381">
    <property type="entry name" value="G_DYNAMIN_dom"/>
</dbReference>
<dbReference type="OrthoDB" id="415706at2759"/>
<evidence type="ECO:0000259" key="4">
    <source>
        <dbReference type="PROSITE" id="PS51718"/>
    </source>
</evidence>
<dbReference type="EMBL" id="NAJQ01000684">
    <property type="protein sequence ID" value="TKA66019.1"/>
    <property type="molecule type" value="Genomic_DNA"/>
</dbReference>
<dbReference type="Gene3D" id="3.40.50.300">
    <property type="entry name" value="P-loop containing nucleotide triphosphate hydrolases"/>
    <property type="match status" value="1"/>
</dbReference>
<dbReference type="GO" id="GO:0016559">
    <property type="term" value="P:peroxisome fission"/>
    <property type="evidence" value="ECO:0007669"/>
    <property type="project" value="TreeGrafter"/>
</dbReference>
<dbReference type="SUPFAM" id="SSF52540">
    <property type="entry name" value="P-loop containing nucleoside triphosphate hydrolases"/>
    <property type="match status" value="1"/>
</dbReference>
<organism evidence="5 6">
    <name type="scientific">Friedmanniomyces simplex</name>
    <dbReference type="NCBI Taxonomy" id="329884"/>
    <lineage>
        <taxon>Eukaryota</taxon>
        <taxon>Fungi</taxon>
        <taxon>Dikarya</taxon>
        <taxon>Ascomycota</taxon>
        <taxon>Pezizomycotina</taxon>
        <taxon>Dothideomycetes</taxon>
        <taxon>Dothideomycetidae</taxon>
        <taxon>Mycosphaerellales</taxon>
        <taxon>Teratosphaeriaceae</taxon>
        <taxon>Friedmanniomyces</taxon>
    </lineage>
</organism>
<dbReference type="PROSITE" id="PS51718">
    <property type="entry name" value="G_DYNAMIN_2"/>
    <property type="match status" value="1"/>
</dbReference>
<dbReference type="PROSITE" id="PS51388">
    <property type="entry name" value="GED"/>
    <property type="match status" value="1"/>
</dbReference>
<dbReference type="PANTHER" id="PTHR11566">
    <property type="entry name" value="DYNAMIN"/>
    <property type="match status" value="1"/>
</dbReference>
<dbReference type="GO" id="GO:0005739">
    <property type="term" value="C:mitochondrion"/>
    <property type="evidence" value="ECO:0007669"/>
    <property type="project" value="TreeGrafter"/>
</dbReference>
<dbReference type="Pfam" id="PF01031">
    <property type="entry name" value="Dynamin_M"/>
    <property type="match status" value="1"/>
</dbReference>
<dbReference type="GO" id="GO:0005874">
    <property type="term" value="C:microtubule"/>
    <property type="evidence" value="ECO:0007669"/>
    <property type="project" value="TreeGrafter"/>
</dbReference>
<dbReference type="InterPro" id="IPR045063">
    <property type="entry name" value="Dynamin_N"/>
</dbReference>
<dbReference type="GO" id="GO:0008017">
    <property type="term" value="F:microtubule binding"/>
    <property type="evidence" value="ECO:0007669"/>
    <property type="project" value="TreeGrafter"/>
</dbReference>
<evidence type="ECO:0000259" key="3">
    <source>
        <dbReference type="PROSITE" id="PS51388"/>
    </source>
</evidence>
<dbReference type="STRING" id="329884.A0A4V5NFD8"/>
<dbReference type="FunFam" id="3.40.50.300:FF:001425">
    <property type="entry name" value="Dynamin GTPase, putative"/>
    <property type="match status" value="1"/>
</dbReference>
<feature type="domain" description="GED" evidence="3">
    <location>
        <begin position="644"/>
        <end position="751"/>
    </location>
</feature>
<dbReference type="SMART" id="SM00053">
    <property type="entry name" value="DYNc"/>
    <property type="match status" value="1"/>
</dbReference>
<dbReference type="GO" id="GO:0006897">
    <property type="term" value="P:endocytosis"/>
    <property type="evidence" value="ECO:0007669"/>
    <property type="project" value="TreeGrafter"/>
</dbReference>
<evidence type="ECO:0008006" key="7">
    <source>
        <dbReference type="Google" id="ProtNLM"/>
    </source>
</evidence>
<evidence type="ECO:0000256" key="1">
    <source>
        <dbReference type="ARBA" id="ARBA00022741"/>
    </source>
</evidence>
<name>A0A4V5NFD8_9PEZI</name>
<dbReference type="GO" id="GO:0048312">
    <property type="term" value="P:intracellular distribution of mitochondria"/>
    <property type="evidence" value="ECO:0007669"/>
    <property type="project" value="TreeGrafter"/>
</dbReference>
<keyword evidence="2" id="KW-0342">GTP-binding</keyword>
<protein>
    <recommendedName>
        <fullName evidence="7">GED domain-containing protein</fullName>
    </recommendedName>
</protein>
<evidence type="ECO:0000313" key="5">
    <source>
        <dbReference type="EMBL" id="TKA66019.1"/>
    </source>
</evidence>
<dbReference type="InterPro" id="IPR000375">
    <property type="entry name" value="Dynamin_stalk"/>
</dbReference>
<dbReference type="GO" id="GO:0000266">
    <property type="term" value="P:mitochondrial fission"/>
    <property type="evidence" value="ECO:0007669"/>
    <property type="project" value="TreeGrafter"/>
</dbReference>
<evidence type="ECO:0000256" key="2">
    <source>
        <dbReference type="ARBA" id="ARBA00023134"/>
    </source>
</evidence>